<evidence type="ECO:0008006" key="2">
    <source>
        <dbReference type="Google" id="ProtNLM"/>
    </source>
</evidence>
<dbReference type="AlphaFoldDB" id="A0A7S2CE49"/>
<protein>
    <recommendedName>
        <fullName evidence="2">Profilin</fullName>
    </recommendedName>
</protein>
<name>A0A7S2CE49_9EUKA</name>
<dbReference type="Pfam" id="PF00235">
    <property type="entry name" value="Profilin"/>
    <property type="match status" value="1"/>
</dbReference>
<organism evidence="1">
    <name type="scientific">Haptolina brevifila</name>
    <dbReference type="NCBI Taxonomy" id="156173"/>
    <lineage>
        <taxon>Eukaryota</taxon>
        <taxon>Haptista</taxon>
        <taxon>Haptophyta</taxon>
        <taxon>Prymnesiophyceae</taxon>
        <taxon>Prymnesiales</taxon>
        <taxon>Prymnesiaceae</taxon>
        <taxon>Haptolina</taxon>
    </lineage>
</organism>
<dbReference type="InterPro" id="IPR048278">
    <property type="entry name" value="PFN"/>
</dbReference>
<evidence type="ECO:0000313" key="1">
    <source>
        <dbReference type="EMBL" id="CAD9422676.1"/>
    </source>
</evidence>
<dbReference type="SUPFAM" id="SSF55770">
    <property type="entry name" value="Profilin (actin-binding protein)"/>
    <property type="match status" value="1"/>
</dbReference>
<accession>A0A7S2CE49</accession>
<gene>
    <name evidence="1" type="ORF">CBRE1094_LOCUS8098</name>
</gene>
<dbReference type="EMBL" id="HBGU01015090">
    <property type="protein sequence ID" value="CAD9422676.1"/>
    <property type="molecule type" value="Transcribed_RNA"/>
</dbReference>
<reference evidence="1" key="1">
    <citation type="submission" date="2021-01" db="EMBL/GenBank/DDBJ databases">
        <authorList>
            <person name="Corre E."/>
            <person name="Pelletier E."/>
            <person name="Niang G."/>
            <person name="Scheremetjew M."/>
            <person name="Finn R."/>
            <person name="Kale V."/>
            <person name="Holt S."/>
            <person name="Cochrane G."/>
            <person name="Meng A."/>
            <person name="Brown T."/>
            <person name="Cohen L."/>
        </authorList>
    </citation>
    <scope>NUCLEOTIDE SEQUENCE</scope>
    <source>
        <strain evidence="1">UTEX LB 985</strain>
    </source>
</reference>
<dbReference type="PANTHER" id="PTHR36780">
    <property type="entry name" value="OS05G0241400 PROTEIN"/>
    <property type="match status" value="1"/>
</dbReference>
<dbReference type="GO" id="GO:0003779">
    <property type="term" value="F:actin binding"/>
    <property type="evidence" value="ECO:0007669"/>
    <property type="project" value="InterPro"/>
</dbReference>
<proteinExistence type="predicted"/>
<sequence>MSGVWERSVGVLTSRVVSGGAILPIQPDGPASTRKNIIYAQKGVSMRVPEASALIEAIMDGRVHRDYVTVGGQQYLLTTVMESAYYGRSTSSSAGGGIVLVKTQRVLVLATYTDPVMAAEAIPYVHEFTDSVMGTLGGM</sequence>
<dbReference type="Gene3D" id="3.30.450.30">
    <property type="entry name" value="Dynein light chain 2a, cytoplasmic"/>
    <property type="match status" value="1"/>
</dbReference>
<dbReference type="PANTHER" id="PTHR36780:SF1">
    <property type="entry name" value="PROFILIN"/>
    <property type="match status" value="1"/>
</dbReference>
<dbReference type="InterPro" id="IPR036140">
    <property type="entry name" value="PFN_sf"/>
</dbReference>